<proteinExistence type="predicted"/>
<reference evidence="6" key="1">
    <citation type="submission" date="2020-11" db="EMBL/GenBank/DDBJ databases">
        <authorList>
            <person name="Tran Van P."/>
        </authorList>
    </citation>
    <scope>NUCLEOTIDE SEQUENCE</scope>
</reference>
<gene>
    <name evidence="6" type="ORF">CTOB1V02_LOCUS17297</name>
</gene>
<evidence type="ECO:0000256" key="1">
    <source>
        <dbReference type="ARBA" id="ARBA00004651"/>
    </source>
</evidence>
<dbReference type="Pfam" id="PF01899">
    <property type="entry name" value="MNHE"/>
    <property type="match status" value="1"/>
</dbReference>
<comment type="subcellular location">
    <subcellularLocation>
        <location evidence="1">Cell membrane</location>
        <topology evidence="1">Multi-pass membrane protein</topology>
    </subcellularLocation>
</comment>
<dbReference type="PANTHER" id="PTHR34584:SF1">
    <property type="entry name" value="NA(+)_H(+) ANTIPORTER SUBUNIT E1"/>
    <property type="match status" value="1"/>
</dbReference>
<keyword evidence="4" id="KW-1133">Transmembrane helix</keyword>
<sequence length="170" mass="18402">ATPAAFIAGFKYYGYFLLELLRSNIKLSIITLSPSLPIEPGIVKVRTKLKSNMGRLMLANTITLTPGTLSVELADEFIYVHWVKVEATLIVIAAAIAGMAFLLALFRFVKGPSAADRVVAFDVLTIISISGIVLVALVDGRGIYLDVALVYALLSFLGVIVIARYLERNA</sequence>
<dbReference type="InterPro" id="IPR002758">
    <property type="entry name" value="Cation_antiport_E"/>
</dbReference>
<protein>
    <submittedName>
        <fullName evidence="6">Uncharacterized protein</fullName>
    </submittedName>
</protein>
<evidence type="ECO:0000256" key="4">
    <source>
        <dbReference type="ARBA" id="ARBA00022989"/>
    </source>
</evidence>
<dbReference type="OrthoDB" id="10427147at2759"/>
<dbReference type="Pfam" id="PF04066">
    <property type="entry name" value="MrpF_PhaF"/>
    <property type="match status" value="1"/>
</dbReference>
<evidence type="ECO:0000256" key="3">
    <source>
        <dbReference type="ARBA" id="ARBA00022692"/>
    </source>
</evidence>
<evidence type="ECO:0000313" key="6">
    <source>
        <dbReference type="EMBL" id="CAD7239482.1"/>
    </source>
</evidence>
<evidence type="ECO:0000256" key="2">
    <source>
        <dbReference type="ARBA" id="ARBA00022475"/>
    </source>
</evidence>
<accession>A0A7R8WZ37</accession>
<dbReference type="GO" id="GO:0008324">
    <property type="term" value="F:monoatomic cation transmembrane transporter activity"/>
    <property type="evidence" value="ECO:0007669"/>
    <property type="project" value="InterPro"/>
</dbReference>
<dbReference type="GO" id="GO:0005886">
    <property type="term" value="C:plasma membrane"/>
    <property type="evidence" value="ECO:0007669"/>
    <property type="project" value="UniProtKB-SubCell"/>
</dbReference>
<dbReference type="AlphaFoldDB" id="A0A7R8WZ37"/>
<dbReference type="PANTHER" id="PTHR34584">
    <property type="entry name" value="NA(+)/H(+) ANTIPORTER SUBUNIT E1"/>
    <property type="match status" value="1"/>
</dbReference>
<dbReference type="InterPro" id="IPR007208">
    <property type="entry name" value="MrpF/PhaF-like"/>
</dbReference>
<keyword evidence="5" id="KW-0472">Membrane</keyword>
<dbReference type="EMBL" id="OB727629">
    <property type="protein sequence ID" value="CAD7239482.1"/>
    <property type="molecule type" value="Genomic_DNA"/>
</dbReference>
<keyword evidence="3" id="KW-0812">Transmembrane</keyword>
<evidence type="ECO:0000256" key="5">
    <source>
        <dbReference type="ARBA" id="ARBA00023136"/>
    </source>
</evidence>
<name>A0A7R8WZ37_9CRUS</name>
<feature type="non-terminal residue" evidence="6">
    <location>
        <position position="170"/>
    </location>
</feature>
<organism evidence="6">
    <name type="scientific">Cyprideis torosa</name>
    <dbReference type="NCBI Taxonomy" id="163714"/>
    <lineage>
        <taxon>Eukaryota</taxon>
        <taxon>Metazoa</taxon>
        <taxon>Ecdysozoa</taxon>
        <taxon>Arthropoda</taxon>
        <taxon>Crustacea</taxon>
        <taxon>Oligostraca</taxon>
        <taxon>Ostracoda</taxon>
        <taxon>Podocopa</taxon>
        <taxon>Podocopida</taxon>
        <taxon>Cytherocopina</taxon>
        <taxon>Cytheroidea</taxon>
        <taxon>Cytherideidae</taxon>
        <taxon>Cyprideis</taxon>
    </lineage>
</organism>
<keyword evidence="2" id="KW-1003">Cell membrane</keyword>